<dbReference type="InterPro" id="IPR005069">
    <property type="entry name" value="Nucl-diP-sugar_transferase"/>
</dbReference>
<dbReference type="OrthoDB" id="1712432at2759"/>
<evidence type="ECO:0000313" key="2">
    <source>
        <dbReference type="EMBL" id="KAJ8048214.1"/>
    </source>
</evidence>
<dbReference type="InterPro" id="IPR052636">
    <property type="entry name" value="UDP-D-xylose:L-fucose_XylT"/>
</dbReference>
<sequence length="236" mass="28092">MLTATNKDFINITENFLEGLRRLRVRYNITLMAEDEEAYNYFSRRSNSEFHVVSSNQFILPGKLNRNISSYQHLIRRRTVYILTLLRSGRDVLLVDVDAVWLKDPLALIFPDYQKFDAWIAQGKEPGFPCPCFFYMKSVTRMINMVYDWIARVSYFEDGRPVTDQVALFNILEKNRRGVHIKYLDYERFPIGKQYFNWTWHKENHNSVYVAHGNHLGREQGKIETFKEFGVWLLDI</sequence>
<reference evidence="2" key="1">
    <citation type="submission" date="2021-10" db="EMBL/GenBank/DDBJ databases">
        <title>Tropical sea cucumber genome reveals ecological adaptation and Cuvierian tubules defense mechanism.</title>
        <authorList>
            <person name="Chen T."/>
        </authorList>
    </citation>
    <scope>NUCLEOTIDE SEQUENCE</scope>
    <source>
        <strain evidence="2">Nanhai2018</strain>
        <tissue evidence="2">Muscle</tissue>
    </source>
</reference>
<proteinExistence type="predicted"/>
<dbReference type="GO" id="GO:0016757">
    <property type="term" value="F:glycosyltransferase activity"/>
    <property type="evidence" value="ECO:0007669"/>
    <property type="project" value="TreeGrafter"/>
</dbReference>
<protein>
    <submittedName>
        <fullName evidence="2">UDP-D-xylose:L-fucose alpha-1,3-D-xylosyltransferase 3</fullName>
    </submittedName>
</protein>
<dbReference type="EMBL" id="JAIZAY010000001">
    <property type="protein sequence ID" value="KAJ8048214.1"/>
    <property type="molecule type" value="Genomic_DNA"/>
</dbReference>
<feature type="domain" description="Nucleotide-diphospho-sugar transferase" evidence="1">
    <location>
        <begin position="28"/>
        <end position="225"/>
    </location>
</feature>
<name>A0A9Q1CPL8_HOLLE</name>
<accession>A0A9Q1CPL8</accession>
<dbReference type="PANTHER" id="PTHR47032">
    <property type="entry name" value="UDP-D-XYLOSE:L-FUCOSE ALPHA-1,3-D-XYLOSYLTRANSFERASE-RELATED"/>
    <property type="match status" value="1"/>
</dbReference>
<dbReference type="AlphaFoldDB" id="A0A9Q1CPL8"/>
<dbReference type="GO" id="GO:0005794">
    <property type="term" value="C:Golgi apparatus"/>
    <property type="evidence" value="ECO:0007669"/>
    <property type="project" value="TreeGrafter"/>
</dbReference>
<comment type="caution">
    <text evidence="2">The sequence shown here is derived from an EMBL/GenBank/DDBJ whole genome shotgun (WGS) entry which is preliminary data.</text>
</comment>
<evidence type="ECO:0000259" key="1">
    <source>
        <dbReference type="Pfam" id="PF03407"/>
    </source>
</evidence>
<dbReference type="PANTHER" id="PTHR47032:SF1">
    <property type="entry name" value="UDP-D-XYLOSE:L-FUCOSE ALPHA-1,3-D-XYLOSYLTRANSFERASE-RELATED"/>
    <property type="match status" value="1"/>
</dbReference>
<dbReference type="Proteomes" id="UP001152320">
    <property type="component" value="Chromosome 1"/>
</dbReference>
<keyword evidence="3" id="KW-1185">Reference proteome</keyword>
<dbReference type="Pfam" id="PF03407">
    <property type="entry name" value="Nucleotid_trans"/>
    <property type="match status" value="1"/>
</dbReference>
<organism evidence="2 3">
    <name type="scientific">Holothuria leucospilota</name>
    <name type="common">Black long sea cucumber</name>
    <name type="synonym">Mertensiothuria leucospilota</name>
    <dbReference type="NCBI Taxonomy" id="206669"/>
    <lineage>
        <taxon>Eukaryota</taxon>
        <taxon>Metazoa</taxon>
        <taxon>Echinodermata</taxon>
        <taxon>Eleutherozoa</taxon>
        <taxon>Echinozoa</taxon>
        <taxon>Holothuroidea</taxon>
        <taxon>Aspidochirotacea</taxon>
        <taxon>Aspidochirotida</taxon>
        <taxon>Holothuriidae</taxon>
        <taxon>Holothuria</taxon>
    </lineage>
</organism>
<evidence type="ECO:0000313" key="3">
    <source>
        <dbReference type="Proteomes" id="UP001152320"/>
    </source>
</evidence>
<gene>
    <name evidence="2" type="ORF">HOLleu_00440</name>
</gene>